<dbReference type="SUPFAM" id="SSF51395">
    <property type="entry name" value="FMN-linked oxidoreductases"/>
    <property type="match status" value="1"/>
</dbReference>
<dbReference type="PANTHER" id="PTHR22893">
    <property type="entry name" value="NADH OXIDOREDUCTASE-RELATED"/>
    <property type="match status" value="1"/>
</dbReference>
<comment type="caution">
    <text evidence="1">The sequence shown here is derived from an EMBL/GenBank/DDBJ whole genome shotgun (WGS) entry which is preliminary data.</text>
</comment>
<dbReference type="PANTHER" id="PTHR22893:SF91">
    <property type="entry name" value="NADPH DEHYDROGENASE 2-RELATED"/>
    <property type="match status" value="1"/>
</dbReference>
<gene>
    <name evidence="1" type="ORF">SMALB_0036</name>
</gene>
<proteinExistence type="predicted"/>
<dbReference type="GO" id="GO:0016491">
    <property type="term" value="F:oxidoreductase activity"/>
    <property type="evidence" value="ECO:0007669"/>
    <property type="project" value="InterPro"/>
</dbReference>
<evidence type="ECO:0000313" key="2">
    <source>
        <dbReference type="Proteomes" id="UP000536624"/>
    </source>
</evidence>
<name>A0A7X5WW79_STRMQ</name>
<protein>
    <submittedName>
        <fullName evidence="1">NADH:flavin oxidoreductase/NADH oxidase</fullName>
    </submittedName>
</protein>
<dbReference type="AlphaFoldDB" id="A0A7X5WW79"/>
<dbReference type="GO" id="GO:0010181">
    <property type="term" value="F:FMN binding"/>
    <property type="evidence" value="ECO:0007669"/>
    <property type="project" value="InterPro"/>
</dbReference>
<dbReference type="Proteomes" id="UP000536624">
    <property type="component" value="Unassembled WGS sequence"/>
</dbReference>
<sequence length="67" mass="7385">MIHNGGPPEPYGRLADTLSFGTLFISNPDLVHRLRLGAPLAEADETTFCRGDHRGYTDYPRLGEVLS</sequence>
<dbReference type="GO" id="GO:0005829">
    <property type="term" value="C:cytosol"/>
    <property type="evidence" value="ECO:0007669"/>
    <property type="project" value="TreeGrafter"/>
</dbReference>
<dbReference type="EMBL" id="JAALLH010000001">
    <property type="protein sequence ID" value="NIY62145.1"/>
    <property type="molecule type" value="Genomic_DNA"/>
</dbReference>
<dbReference type="InterPro" id="IPR013785">
    <property type="entry name" value="Aldolase_TIM"/>
</dbReference>
<organism evidence="1 2">
    <name type="scientific">Streptomyces malaysiensis</name>
    <dbReference type="NCBI Taxonomy" id="92644"/>
    <lineage>
        <taxon>Bacteria</taxon>
        <taxon>Bacillati</taxon>
        <taxon>Actinomycetota</taxon>
        <taxon>Actinomycetes</taxon>
        <taxon>Kitasatosporales</taxon>
        <taxon>Streptomycetaceae</taxon>
        <taxon>Streptomyces</taxon>
        <taxon>Streptomyces violaceusniger group</taxon>
    </lineage>
</organism>
<dbReference type="Gene3D" id="3.20.20.70">
    <property type="entry name" value="Aldolase class I"/>
    <property type="match status" value="1"/>
</dbReference>
<dbReference type="RefSeq" id="WP_208972794.1">
    <property type="nucleotide sequence ID" value="NZ_JAALLH010000001.1"/>
</dbReference>
<reference evidence="1 2" key="1">
    <citation type="submission" date="2020-02" db="EMBL/GenBank/DDBJ databases">
        <title>Streptomyces malaysiensis DSM14702 (JHCC583434, PFL_A843) Genome sequencing and assembly.</title>
        <authorList>
            <person name="Samborskyy M."/>
        </authorList>
    </citation>
    <scope>NUCLEOTIDE SEQUENCE [LARGE SCALE GENOMIC DNA]</scope>
    <source>
        <strain evidence="1 2">DSM 14702</strain>
    </source>
</reference>
<evidence type="ECO:0000313" key="1">
    <source>
        <dbReference type="EMBL" id="NIY62145.1"/>
    </source>
</evidence>
<dbReference type="InterPro" id="IPR045247">
    <property type="entry name" value="Oye-like"/>
</dbReference>
<accession>A0A7X5WW79</accession>